<dbReference type="InParanoid" id="A0A1Y1YE22"/>
<sequence length="790" mass="89922">MSTTRTQNTEVEIRKKVDPTSTLSNLHSNLEAIFTKFDQDNRGSIVARDLFPILDIFEREQGVELLDSEPKKLLQKFCLKNAELELSPQDLYRLISQLSAPPPSPNTSSSPKTPVRNNRPSTIPRPHTTLGFAHPLSPLSSRQRTTPVTRTLSTRKAAAEVDKRRDAYAAVPTLSDFEGEDSYLFERSVNRNSAKSKFDKASPTKSPKSLRYSRSFMELYGNDILDDSFLGDEKSFEGFGGDDFGINSKDAVSQIGHLSRISLELNKRLHQTEKNLTLSVRQHEERISELQSRVDDMKTELTVKKREIQEYKGNEKAHLQQIVMLESEIVSISRVLSHHKNLYSDLRRQYDEKREETEKIQHLLRLREEELFKSELELEGLAMEQKKYQQERTAFETHVSRLEQEVAFAQTLEQEVEELKDENQHLRDVVDRLRHDLDDAIKGVNKPVNVSFKELEEVSAVESEKNLHFELSSLLDDSASGIFSNSADDDQVLPVLESDHEPNRSYIAFLESQNTLFKTEAKDASQKLQKAVNQLQEAKKASALERQSLQEEIDRLRSNANTSATREAGVQCERQIPSEAQTDEALPSKVGLSTKSQLAGKQLESEADRVLDEESDEFHQNLETEYQKLIGKFNAQELLIQELLSHSDNRDQASGSSTGVLQRVSPPRENPLRRRLDAPASTSKSPKGLDRLDSSDTTLVKTRGSGTVTVILYTLVVYILGILTTMFLQQPMLDQKVERISNANGTTVVWYPEHTTNQQEQQQPRTRPLEYLIYWFQTLAQDDELVQVPT</sequence>
<proteinExistence type="predicted"/>
<reference evidence="4 5" key="1">
    <citation type="submission" date="2016-07" db="EMBL/GenBank/DDBJ databases">
        <title>Pervasive Adenine N6-methylation of Active Genes in Fungi.</title>
        <authorList>
            <consortium name="DOE Joint Genome Institute"/>
            <person name="Mondo S.J."/>
            <person name="Dannebaum R.O."/>
            <person name="Kuo R.C."/>
            <person name="Labutti K."/>
            <person name="Haridas S."/>
            <person name="Kuo A."/>
            <person name="Salamov A."/>
            <person name="Ahrendt S.R."/>
            <person name="Lipzen A."/>
            <person name="Sullivan W."/>
            <person name="Andreopoulos W.B."/>
            <person name="Clum A."/>
            <person name="Lindquist E."/>
            <person name="Daum C."/>
            <person name="Ramamoorthy G.K."/>
            <person name="Gryganskyi A."/>
            <person name="Culley D."/>
            <person name="Magnuson J.K."/>
            <person name="James T.Y."/>
            <person name="O'Malley M.A."/>
            <person name="Stajich J.E."/>
            <person name="Spatafora J.W."/>
            <person name="Visel A."/>
            <person name="Grigoriev I.V."/>
        </authorList>
    </citation>
    <scope>NUCLEOTIDE SEQUENCE [LARGE SCALE GENOMIC DNA]</scope>
    <source>
        <strain evidence="4 5">CBS 931.73</strain>
    </source>
</reference>
<evidence type="ECO:0000313" key="5">
    <source>
        <dbReference type="Proteomes" id="UP000193498"/>
    </source>
</evidence>
<keyword evidence="3" id="KW-1133">Transmembrane helix</keyword>
<accession>A0A1Y1YE22</accession>
<dbReference type="STRING" id="1314790.A0A1Y1YE22"/>
<feature type="region of interest" description="Disordered" evidence="2">
    <location>
        <begin position="649"/>
        <end position="694"/>
    </location>
</feature>
<organism evidence="4 5">
    <name type="scientific">Basidiobolus meristosporus CBS 931.73</name>
    <dbReference type="NCBI Taxonomy" id="1314790"/>
    <lineage>
        <taxon>Eukaryota</taxon>
        <taxon>Fungi</taxon>
        <taxon>Fungi incertae sedis</taxon>
        <taxon>Zoopagomycota</taxon>
        <taxon>Entomophthoromycotina</taxon>
        <taxon>Basidiobolomycetes</taxon>
        <taxon>Basidiobolales</taxon>
        <taxon>Basidiobolaceae</taxon>
        <taxon>Basidiobolus</taxon>
    </lineage>
</organism>
<keyword evidence="3" id="KW-0812">Transmembrane</keyword>
<evidence type="ECO:0000313" key="4">
    <source>
        <dbReference type="EMBL" id="ORX96195.1"/>
    </source>
</evidence>
<feature type="region of interest" description="Disordered" evidence="2">
    <location>
        <begin position="97"/>
        <end position="154"/>
    </location>
</feature>
<dbReference type="EMBL" id="MCFE01000159">
    <property type="protein sequence ID" value="ORX96195.1"/>
    <property type="molecule type" value="Genomic_DNA"/>
</dbReference>
<feature type="compositionally biased region" description="Polar residues" evidence="2">
    <location>
        <begin position="138"/>
        <end position="154"/>
    </location>
</feature>
<dbReference type="Gene3D" id="1.10.287.1490">
    <property type="match status" value="1"/>
</dbReference>
<keyword evidence="3" id="KW-0472">Membrane</keyword>
<evidence type="ECO:0000256" key="1">
    <source>
        <dbReference type="SAM" id="Coils"/>
    </source>
</evidence>
<comment type="caution">
    <text evidence="4">The sequence shown here is derived from an EMBL/GenBank/DDBJ whole genome shotgun (WGS) entry which is preliminary data.</text>
</comment>
<protein>
    <recommendedName>
        <fullName evidence="6">EF-hand domain-containing protein</fullName>
    </recommendedName>
</protein>
<evidence type="ECO:0000256" key="3">
    <source>
        <dbReference type="SAM" id="Phobius"/>
    </source>
</evidence>
<feature type="coiled-coil region" evidence="1">
    <location>
        <begin position="273"/>
        <end position="436"/>
    </location>
</feature>
<gene>
    <name evidence="4" type="ORF">K493DRAFT_407320</name>
</gene>
<dbReference type="Proteomes" id="UP000193498">
    <property type="component" value="Unassembled WGS sequence"/>
</dbReference>
<evidence type="ECO:0000256" key="2">
    <source>
        <dbReference type="SAM" id="MobiDB-lite"/>
    </source>
</evidence>
<feature type="compositionally biased region" description="Basic and acidic residues" evidence="2">
    <location>
        <begin position="603"/>
        <end position="614"/>
    </location>
</feature>
<keyword evidence="5" id="KW-1185">Reference proteome</keyword>
<feature type="region of interest" description="Disordered" evidence="2">
    <location>
        <begin position="578"/>
        <end position="614"/>
    </location>
</feature>
<feature type="coiled-coil region" evidence="1">
    <location>
        <begin position="518"/>
        <end position="566"/>
    </location>
</feature>
<evidence type="ECO:0008006" key="6">
    <source>
        <dbReference type="Google" id="ProtNLM"/>
    </source>
</evidence>
<name>A0A1Y1YE22_9FUNG</name>
<dbReference type="OrthoDB" id="432685at2759"/>
<feature type="transmembrane region" description="Helical" evidence="3">
    <location>
        <begin position="710"/>
        <end position="728"/>
    </location>
</feature>
<dbReference type="AlphaFoldDB" id="A0A1Y1YE22"/>
<keyword evidence="1" id="KW-0175">Coiled coil</keyword>